<dbReference type="EMBL" id="LR778301">
    <property type="protein sequence ID" value="CAB1369719.1"/>
    <property type="molecule type" value="Genomic_DNA"/>
</dbReference>
<evidence type="ECO:0000313" key="3">
    <source>
        <dbReference type="EMBL" id="CAB1369719.1"/>
    </source>
</evidence>
<reference evidence="3 4" key="1">
    <citation type="submission" date="2020-03" db="EMBL/GenBank/DDBJ databases">
        <authorList>
            <consortium name="Genoscope - CEA"/>
            <person name="William W."/>
        </authorList>
    </citation>
    <scope>NUCLEOTIDE SEQUENCE [LARGE SCALE GENOMIC DNA]</scope>
    <source>
        <strain evidence="4">DSM 16959</strain>
    </source>
</reference>
<evidence type="ECO:0000256" key="1">
    <source>
        <dbReference type="ARBA" id="ARBA00006484"/>
    </source>
</evidence>
<dbReference type="SUPFAM" id="SSF51735">
    <property type="entry name" value="NAD(P)-binding Rossmann-fold domains"/>
    <property type="match status" value="1"/>
</dbReference>
<protein>
    <submittedName>
        <fullName evidence="3">Glucose 1-dehydrogenase 2</fullName>
        <ecNumber evidence="3">1.1.1.47</ecNumber>
    </submittedName>
</protein>
<dbReference type="PRINTS" id="PR00081">
    <property type="entry name" value="GDHRDH"/>
</dbReference>
<dbReference type="KEGG" id="doe:DENOEST_2554"/>
<keyword evidence="2 3" id="KW-0560">Oxidoreductase</keyword>
<dbReference type="Pfam" id="PF13561">
    <property type="entry name" value="adh_short_C2"/>
    <property type="match status" value="1"/>
</dbReference>
<comment type="similarity">
    <text evidence="1">Belongs to the short-chain dehydrogenases/reductases (SDR) family.</text>
</comment>
<dbReference type="EC" id="1.1.1.47" evidence="3"/>
<dbReference type="GO" id="GO:0047936">
    <property type="term" value="F:glucose 1-dehydrogenase [NAD(P)+] activity"/>
    <property type="evidence" value="ECO:0007669"/>
    <property type="project" value="UniProtKB-EC"/>
</dbReference>
<dbReference type="AlphaFoldDB" id="A0A6S6XXW3"/>
<keyword evidence="4" id="KW-1185">Reference proteome</keyword>
<dbReference type="Gene3D" id="3.40.50.720">
    <property type="entry name" value="NAD(P)-binding Rossmann-like Domain"/>
    <property type="match status" value="1"/>
</dbReference>
<dbReference type="PANTHER" id="PTHR43639:SF1">
    <property type="entry name" value="SHORT-CHAIN DEHYDROGENASE_REDUCTASE FAMILY PROTEIN"/>
    <property type="match status" value="1"/>
</dbReference>
<proteinExistence type="inferred from homology"/>
<name>A0A6S6XXW3_9PROT</name>
<evidence type="ECO:0000313" key="4">
    <source>
        <dbReference type="Proteomes" id="UP000515733"/>
    </source>
</evidence>
<evidence type="ECO:0000256" key="2">
    <source>
        <dbReference type="ARBA" id="ARBA00023002"/>
    </source>
</evidence>
<dbReference type="InterPro" id="IPR002347">
    <property type="entry name" value="SDR_fam"/>
</dbReference>
<sequence length="106" mass="11294">MDYNAAKEALRALTRTAAREWAQHQICCNSICPAAEAYKAFSTAQPENATELLKLNPMGRMGDPESDIGSVALFLASDDARYITGNTLFADGGSHINGVPWMAGGS</sequence>
<accession>A0A6S6XXW3</accession>
<dbReference type="InterPro" id="IPR036291">
    <property type="entry name" value="NAD(P)-bd_dom_sf"/>
</dbReference>
<dbReference type="Proteomes" id="UP000515733">
    <property type="component" value="Chromosome"/>
</dbReference>
<gene>
    <name evidence="3" type="ORF">DENOEST_2554</name>
</gene>
<dbReference type="PANTHER" id="PTHR43639">
    <property type="entry name" value="OXIDOREDUCTASE, SHORT-CHAIN DEHYDROGENASE/REDUCTASE FAMILY (AFU_ORTHOLOGUE AFUA_5G02870)"/>
    <property type="match status" value="1"/>
</dbReference>
<organism evidence="3 4">
    <name type="scientific">Denitratisoma oestradiolicum</name>
    <dbReference type="NCBI Taxonomy" id="311182"/>
    <lineage>
        <taxon>Bacteria</taxon>
        <taxon>Pseudomonadati</taxon>
        <taxon>Pseudomonadota</taxon>
        <taxon>Betaproteobacteria</taxon>
        <taxon>Nitrosomonadales</taxon>
        <taxon>Sterolibacteriaceae</taxon>
        <taxon>Denitratisoma</taxon>
    </lineage>
</organism>